<organism evidence="1 2">
    <name type="scientific">Rhabditophanes sp. KR3021</name>
    <dbReference type="NCBI Taxonomy" id="114890"/>
    <lineage>
        <taxon>Eukaryota</taxon>
        <taxon>Metazoa</taxon>
        <taxon>Ecdysozoa</taxon>
        <taxon>Nematoda</taxon>
        <taxon>Chromadorea</taxon>
        <taxon>Rhabditida</taxon>
        <taxon>Tylenchina</taxon>
        <taxon>Panagrolaimomorpha</taxon>
        <taxon>Strongyloidoidea</taxon>
        <taxon>Alloionematidae</taxon>
        <taxon>Rhabditophanes</taxon>
    </lineage>
</organism>
<dbReference type="WBParaSite" id="RSKR_0000335766.1">
    <property type="protein sequence ID" value="RSKR_0000335766.1"/>
    <property type="gene ID" value="RSKR_0000335766"/>
</dbReference>
<accession>A0AC35TR87</accession>
<sequence length="109" mass="12014">MYRVTCLLDPIEKTLKRSQSLTISDGALLVNELIGELEKFIDGGYQASISIGSQDVSVFFQDSSSPTEDSDVIVDSARSDPLLLLDIDDNVILEFANLILSNVKNLFCR</sequence>
<evidence type="ECO:0000313" key="1">
    <source>
        <dbReference type="Proteomes" id="UP000095286"/>
    </source>
</evidence>
<dbReference type="Proteomes" id="UP000095286">
    <property type="component" value="Unplaced"/>
</dbReference>
<name>A0AC35TR87_9BILA</name>
<proteinExistence type="predicted"/>
<reference evidence="2" key="1">
    <citation type="submission" date="2016-11" db="UniProtKB">
        <authorList>
            <consortium name="WormBaseParasite"/>
        </authorList>
    </citation>
    <scope>IDENTIFICATION</scope>
    <source>
        <strain evidence="2">KR3021</strain>
    </source>
</reference>
<evidence type="ECO:0000313" key="2">
    <source>
        <dbReference type="WBParaSite" id="RSKR_0000335766.1"/>
    </source>
</evidence>
<protein>
    <submittedName>
        <fullName evidence="2">PCNA_N domain-containing protein</fullName>
    </submittedName>
</protein>